<dbReference type="AlphaFoldDB" id="A0A1X1XLM0"/>
<reference evidence="2 3" key="1">
    <citation type="submission" date="2016-01" db="EMBL/GenBank/DDBJ databases">
        <title>The new phylogeny of the genus Mycobacterium.</title>
        <authorList>
            <person name="Tarcisio F."/>
            <person name="Conor M."/>
            <person name="Antonella G."/>
            <person name="Elisabetta G."/>
            <person name="Giulia F.S."/>
            <person name="Sara T."/>
            <person name="Anna F."/>
            <person name="Clotilde B."/>
            <person name="Roberto B."/>
            <person name="Veronica D.S."/>
            <person name="Fabio R."/>
            <person name="Monica P."/>
            <person name="Olivier J."/>
            <person name="Enrico T."/>
            <person name="Nicola S."/>
        </authorList>
    </citation>
    <scope>NUCLEOTIDE SEQUENCE [LARGE SCALE GENOMIC DNA]</scope>
    <source>
        <strain evidence="2 3">DSM 45166</strain>
    </source>
</reference>
<sequence>MAFTVWLGDDRGAAECGDGDMYEFLIGGVLGVHYVKPGQWSDYYPPGAWTRVAAEPNHRPGEPQDRSIGPDFE</sequence>
<keyword evidence="3" id="KW-1185">Reference proteome</keyword>
<evidence type="ECO:0000313" key="2">
    <source>
        <dbReference type="EMBL" id="ORV99757.1"/>
    </source>
</evidence>
<evidence type="ECO:0000256" key="1">
    <source>
        <dbReference type="SAM" id="MobiDB-lite"/>
    </source>
</evidence>
<dbReference type="RefSeq" id="WP_045378262.1">
    <property type="nucleotide sequence ID" value="NZ_BBKA01000048.1"/>
</dbReference>
<organism evidence="2 3">
    <name type="scientific">Mycobacterium kyorinense</name>
    <dbReference type="NCBI Taxonomy" id="487514"/>
    <lineage>
        <taxon>Bacteria</taxon>
        <taxon>Bacillati</taxon>
        <taxon>Actinomycetota</taxon>
        <taxon>Actinomycetes</taxon>
        <taxon>Mycobacteriales</taxon>
        <taxon>Mycobacteriaceae</taxon>
        <taxon>Mycobacterium</taxon>
    </lineage>
</organism>
<dbReference type="EMBL" id="LQPE01000153">
    <property type="protein sequence ID" value="ORV99757.1"/>
    <property type="molecule type" value="Genomic_DNA"/>
</dbReference>
<accession>A0A1X1XLM0</accession>
<feature type="compositionally biased region" description="Basic and acidic residues" evidence="1">
    <location>
        <begin position="56"/>
        <end position="65"/>
    </location>
</feature>
<proteinExistence type="predicted"/>
<evidence type="ECO:0000313" key="3">
    <source>
        <dbReference type="Proteomes" id="UP000193487"/>
    </source>
</evidence>
<comment type="caution">
    <text evidence="2">The sequence shown here is derived from an EMBL/GenBank/DDBJ whole genome shotgun (WGS) entry which is preliminary data.</text>
</comment>
<protein>
    <submittedName>
        <fullName evidence="2">Uncharacterized protein</fullName>
    </submittedName>
</protein>
<gene>
    <name evidence="2" type="ORF">AWC14_11790</name>
</gene>
<name>A0A1X1XLM0_9MYCO</name>
<feature type="region of interest" description="Disordered" evidence="1">
    <location>
        <begin position="54"/>
        <end position="73"/>
    </location>
</feature>
<dbReference type="Proteomes" id="UP000193487">
    <property type="component" value="Unassembled WGS sequence"/>
</dbReference>
<dbReference type="OrthoDB" id="4735469at2"/>